<dbReference type="InterPro" id="IPR006093">
    <property type="entry name" value="Oxy_OxRdtase_FAD_BS"/>
</dbReference>
<dbReference type="PANTHER" id="PTHR42973:SF39">
    <property type="entry name" value="FAD-BINDING PCMH-TYPE DOMAIN-CONTAINING PROTEIN"/>
    <property type="match status" value="1"/>
</dbReference>
<dbReference type="InterPro" id="IPR016167">
    <property type="entry name" value="FAD-bd_PCMH_sub1"/>
</dbReference>
<proteinExistence type="inferred from homology"/>
<evidence type="ECO:0000256" key="5">
    <source>
        <dbReference type="ARBA" id="ARBA00023002"/>
    </source>
</evidence>
<keyword evidence="4" id="KW-0274">FAD</keyword>
<dbReference type="InterPro" id="IPR016166">
    <property type="entry name" value="FAD-bd_PCMH"/>
</dbReference>
<dbReference type="Gene3D" id="3.30.43.10">
    <property type="entry name" value="Uridine Diphospho-n-acetylenolpyruvylglucosamine Reductase, domain 2"/>
    <property type="match status" value="1"/>
</dbReference>
<reference evidence="7 8" key="1">
    <citation type="submission" date="2020-08" db="EMBL/GenBank/DDBJ databases">
        <title>Genomic Encyclopedia of Type Strains, Phase IV (KMG-IV): sequencing the most valuable type-strain genomes for metagenomic binning, comparative biology and taxonomic classification.</title>
        <authorList>
            <person name="Goeker M."/>
        </authorList>
    </citation>
    <scope>NUCLEOTIDE SEQUENCE [LARGE SCALE GENOMIC DNA]</scope>
    <source>
        <strain evidence="7 8">DSM 40141</strain>
    </source>
</reference>
<dbReference type="Gene3D" id="3.30.465.10">
    <property type="match status" value="1"/>
</dbReference>
<dbReference type="GO" id="GO:0016491">
    <property type="term" value="F:oxidoreductase activity"/>
    <property type="evidence" value="ECO:0007669"/>
    <property type="project" value="UniProtKB-KW"/>
</dbReference>
<dbReference type="InterPro" id="IPR006094">
    <property type="entry name" value="Oxid_FAD_bind_N"/>
</dbReference>
<evidence type="ECO:0000256" key="1">
    <source>
        <dbReference type="ARBA" id="ARBA00001974"/>
    </source>
</evidence>
<dbReference type="RefSeq" id="WP_185026942.1">
    <property type="nucleotide sequence ID" value="NZ_BNBN01000002.1"/>
</dbReference>
<name>A0A7X0HDR3_9ACTN</name>
<organism evidence="7 8">
    <name type="scientific">Streptomyces candidus</name>
    <dbReference type="NCBI Taxonomy" id="67283"/>
    <lineage>
        <taxon>Bacteria</taxon>
        <taxon>Bacillati</taxon>
        <taxon>Actinomycetota</taxon>
        <taxon>Actinomycetes</taxon>
        <taxon>Kitasatosporales</taxon>
        <taxon>Streptomycetaceae</taxon>
        <taxon>Streptomyces</taxon>
    </lineage>
</organism>
<evidence type="ECO:0000256" key="2">
    <source>
        <dbReference type="ARBA" id="ARBA00005466"/>
    </source>
</evidence>
<protein>
    <recommendedName>
        <fullName evidence="6">FAD-binding PCMH-type domain-containing protein</fullName>
    </recommendedName>
</protein>
<dbReference type="Gene3D" id="3.40.462.20">
    <property type="match status" value="1"/>
</dbReference>
<comment type="caution">
    <text evidence="7">The sequence shown here is derived from an EMBL/GenBank/DDBJ whole genome shotgun (WGS) entry which is preliminary data.</text>
</comment>
<dbReference type="GO" id="GO:0071949">
    <property type="term" value="F:FAD binding"/>
    <property type="evidence" value="ECO:0007669"/>
    <property type="project" value="InterPro"/>
</dbReference>
<keyword evidence="3" id="KW-0285">Flavoprotein</keyword>
<evidence type="ECO:0000256" key="4">
    <source>
        <dbReference type="ARBA" id="ARBA00022827"/>
    </source>
</evidence>
<dbReference type="InterPro" id="IPR050416">
    <property type="entry name" value="FAD-linked_Oxidoreductase"/>
</dbReference>
<keyword evidence="8" id="KW-1185">Reference proteome</keyword>
<dbReference type="InterPro" id="IPR012951">
    <property type="entry name" value="BBE"/>
</dbReference>
<dbReference type="SUPFAM" id="SSF56176">
    <property type="entry name" value="FAD-binding/transporter-associated domain-like"/>
    <property type="match status" value="1"/>
</dbReference>
<dbReference type="EMBL" id="JACHEM010000002">
    <property type="protein sequence ID" value="MBB6434363.1"/>
    <property type="molecule type" value="Genomic_DNA"/>
</dbReference>
<dbReference type="Pfam" id="PF08031">
    <property type="entry name" value="BBE"/>
    <property type="match status" value="1"/>
</dbReference>
<dbReference type="InterPro" id="IPR016164">
    <property type="entry name" value="FAD-linked_Oxase-like_C"/>
</dbReference>
<evidence type="ECO:0000313" key="7">
    <source>
        <dbReference type="EMBL" id="MBB6434363.1"/>
    </source>
</evidence>
<dbReference type="AlphaFoldDB" id="A0A7X0HDR3"/>
<keyword evidence="5" id="KW-0560">Oxidoreductase</keyword>
<dbReference type="InterPro" id="IPR036318">
    <property type="entry name" value="FAD-bd_PCMH-like_sf"/>
</dbReference>
<accession>A0A7X0HDR3</accession>
<comment type="cofactor">
    <cofactor evidence="1">
        <name>FAD</name>
        <dbReference type="ChEBI" id="CHEBI:57692"/>
    </cofactor>
</comment>
<dbReference type="PROSITE" id="PS51387">
    <property type="entry name" value="FAD_PCMH"/>
    <property type="match status" value="1"/>
</dbReference>
<evidence type="ECO:0000313" key="8">
    <source>
        <dbReference type="Proteomes" id="UP000540423"/>
    </source>
</evidence>
<dbReference type="Proteomes" id="UP000540423">
    <property type="component" value="Unassembled WGS sequence"/>
</dbReference>
<feature type="domain" description="FAD-binding PCMH-type" evidence="6">
    <location>
        <begin position="38"/>
        <end position="206"/>
    </location>
</feature>
<dbReference type="PROSITE" id="PS00862">
    <property type="entry name" value="OX2_COVAL_FAD"/>
    <property type="match status" value="1"/>
</dbReference>
<evidence type="ECO:0000259" key="6">
    <source>
        <dbReference type="PROSITE" id="PS51387"/>
    </source>
</evidence>
<dbReference type="Pfam" id="PF01565">
    <property type="entry name" value="FAD_binding_4"/>
    <property type="match status" value="1"/>
</dbReference>
<dbReference type="SUPFAM" id="SSF55103">
    <property type="entry name" value="FAD-linked oxidases, C-terminal domain"/>
    <property type="match status" value="1"/>
</dbReference>
<gene>
    <name evidence="7" type="ORF">HNQ79_000811</name>
</gene>
<dbReference type="PANTHER" id="PTHR42973">
    <property type="entry name" value="BINDING OXIDOREDUCTASE, PUTATIVE (AFU_ORTHOLOGUE AFUA_1G17690)-RELATED"/>
    <property type="match status" value="1"/>
</dbReference>
<comment type="similarity">
    <text evidence="2">Belongs to the oxygen-dependent FAD-linked oxidoreductase family.</text>
</comment>
<dbReference type="InterPro" id="IPR016169">
    <property type="entry name" value="FAD-bd_PCMH_sub2"/>
</dbReference>
<sequence length="464" mass="49137">MAVVHTEEFGDFPRVEGSVHFPGDEGYEAELAGFQTAYTHRPDVVVVAGSAEDVRIAVAYAAGRKLPVAVQATGHGLSVAADGGVLVATRALDGVRVDAEAGTAWIGAGARWERVVEEAAGHGLAPLSGSFPGVGAVSYLLGGGIGLLAREFGYASDHVRTVEVVTADGQARTVDATSDPELFWALRGAGHNFGVVTAMEVGLVPVRRVYGGGLLFDGEHAHELMRVYGEWTATVPGTLTSSIGFVPYPDLPMLPDDLRGRYVAHVRVVFNGPAEEGERLVAPLRAVAPRLADDLRDMPYTESGHIYREPPFPHAYAGTGVLLRALPDGSTLDGVLKATGPSAGIMCVLGVRHLGGALARTPEGGGGAVGHRDAQYLVQLLTPIDGAADLGLSRDVQREVRAALAPWTTGSALLFEFGDGERASQEQTRGGFSPSDYLRLRQLKRHLDPDNLFRYNRNIAPSER</sequence>
<evidence type="ECO:0000256" key="3">
    <source>
        <dbReference type="ARBA" id="ARBA00022630"/>
    </source>
</evidence>